<comment type="pathway">
    <text evidence="9">Glycan biosynthesis; glycogen biosynthesis.</text>
</comment>
<feature type="domain" description="Glucose-1-phosphate adenylyltransferase/Bifunctional protein GlmU-like C-terminal hexapeptide" evidence="11">
    <location>
        <begin position="290"/>
        <end position="358"/>
    </location>
</feature>
<sequence>MRKTECLAMILAGGQGSRLGALTKKIAKPAVPFGGKYRIIDFPLSNCANSGIDKVGVLTQYRPLELHNYLASGSAWDLDKKEGGVFILPPYAREKGADWYRGTADAIYQNMNFIDMADPEYVLILSGDHIYTMDYSWMLEAHKMNKAEATIGVIEVPWEEAPRFGIMNTDKAGRIEAFEEKPSNPKSNLASMGIYIFNKNFLEKYLEEDARDETSSHDFGKNIIPKMLSDKARLFSYAFDGYWKDVGTIESLWQANMDLLQDVPPFELNGDWKIYSSNPSMPPHYVGPDAKVKNSMVSEGSMVLGEVVNSVIFPGVRIGRGARVSNSVIMPSTVIRDHAVVDYAILAQNCEVAENAKIAGEKGAIAVLAEGETVLSEAGSKQAG</sequence>
<evidence type="ECO:0000256" key="9">
    <source>
        <dbReference type="HAMAP-Rule" id="MF_00624"/>
    </source>
</evidence>
<evidence type="ECO:0000256" key="6">
    <source>
        <dbReference type="ARBA" id="ARBA00022840"/>
    </source>
</evidence>
<dbReference type="PANTHER" id="PTHR43523:SF2">
    <property type="entry name" value="GLUCOSE-1-PHOSPHATE ADENYLYLTRANSFERASE"/>
    <property type="match status" value="1"/>
</dbReference>
<keyword evidence="5 9" id="KW-0547">Nucleotide-binding</keyword>
<dbReference type="GO" id="GO:0008878">
    <property type="term" value="F:glucose-1-phosphate adenylyltransferase activity"/>
    <property type="evidence" value="ECO:0007669"/>
    <property type="project" value="UniProtKB-UniRule"/>
</dbReference>
<evidence type="ECO:0000256" key="5">
    <source>
        <dbReference type="ARBA" id="ARBA00022741"/>
    </source>
</evidence>
<dbReference type="InterPro" id="IPR029044">
    <property type="entry name" value="Nucleotide-diphossugar_trans"/>
</dbReference>
<accession>A0A6I2UXS1</accession>
<feature type="binding site" evidence="9">
    <location>
        <position position="191"/>
    </location>
    <ligand>
        <name>alpha-D-glucose 1-phosphate</name>
        <dbReference type="ChEBI" id="CHEBI:58601"/>
    </ligand>
</feature>
<evidence type="ECO:0000256" key="2">
    <source>
        <dbReference type="ARBA" id="ARBA00022600"/>
    </source>
</evidence>
<comment type="similarity">
    <text evidence="1 9">Belongs to the bacterial/plant glucose-1-phosphate adenylyltransferase family.</text>
</comment>
<evidence type="ECO:0000256" key="4">
    <source>
        <dbReference type="ARBA" id="ARBA00022695"/>
    </source>
</evidence>
<protein>
    <recommendedName>
        <fullName evidence="9">Glucose-1-phosphate adenylyltransferase</fullName>
        <ecNumber evidence="9">2.7.7.27</ecNumber>
    </recommendedName>
    <alternativeName>
        <fullName evidence="9">ADP-glucose pyrophosphorylase</fullName>
        <shortName evidence="9">ADPGlc PPase</shortName>
    </alternativeName>
    <alternativeName>
        <fullName evidence="9">ADP-glucose synthase</fullName>
    </alternativeName>
</protein>
<dbReference type="PANTHER" id="PTHR43523">
    <property type="entry name" value="GLUCOSE-1-PHOSPHATE ADENYLYLTRANSFERASE-RELATED"/>
    <property type="match status" value="1"/>
</dbReference>
<dbReference type="PROSITE" id="PS00809">
    <property type="entry name" value="ADP_GLC_PYROPHOSPH_2"/>
    <property type="match status" value="1"/>
</dbReference>
<comment type="caution">
    <text evidence="12">The sequence shown here is derived from an EMBL/GenBank/DDBJ whole genome shotgun (WGS) entry which is preliminary data.</text>
</comment>
<comment type="catalytic activity">
    <reaction evidence="9">
        <text>alpha-D-glucose 1-phosphate + ATP + H(+) = ADP-alpha-D-glucose + diphosphate</text>
        <dbReference type="Rhea" id="RHEA:12120"/>
        <dbReference type="ChEBI" id="CHEBI:15378"/>
        <dbReference type="ChEBI" id="CHEBI:30616"/>
        <dbReference type="ChEBI" id="CHEBI:33019"/>
        <dbReference type="ChEBI" id="CHEBI:57498"/>
        <dbReference type="ChEBI" id="CHEBI:58601"/>
        <dbReference type="EC" id="2.7.7.27"/>
    </reaction>
</comment>
<dbReference type="SUPFAM" id="SSF53448">
    <property type="entry name" value="Nucleotide-diphospho-sugar transferases"/>
    <property type="match status" value="1"/>
</dbReference>
<dbReference type="PROSITE" id="PS00810">
    <property type="entry name" value="ADP_GLC_PYROPHOSPH_3"/>
    <property type="match status" value="1"/>
</dbReference>
<keyword evidence="13" id="KW-1185">Reference proteome</keyword>
<keyword evidence="6 9" id="KW-0067">ATP-binding</keyword>
<proteinExistence type="inferred from homology"/>
<comment type="function">
    <text evidence="9">Involved in the biosynthesis of ADP-glucose, a building block required for the elongation reactions to produce glycogen. Catalyzes the reaction between ATP and alpha-D-glucose 1-phosphate (G1P) to produce pyrophosphate and ADP-Glc.</text>
</comment>
<dbReference type="RefSeq" id="WP_154619765.1">
    <property type="nucleotide sequence ID" value="NZ_CBCTNG010000001.1"/>
</dbReference>
<feature type="site" description="Could play a key role in the communication between the regulatory and the substrate sites" evidence="9">
    <location>
        <position position="60"/>
    </location>
</feature>
<dbReference type="InterPro" id="IPR005835">
    <property type="entry name" value="NTP_transferase_dom"/>
</dbReference>
<keyword evidence="4 9" id="KW-0548">Nucleotidyltransferase</keyword>
<feature type="binding site" evidence="9">
    <location>
        <position position="100"/>
    </location>
    <ligand>
        <name>alpha-D-glucose 1-phosphate</name>
        <dbReference type="ChEBI" id="CHEBI:58601"/>
    </ligand>
</feature>
<evidence type="ECO:0000256" key="1">
    <source>
        <dbReference type="ARBA" id="ARBA00010443"/>
    </source>
</evidence>
<evidence type="ECO:0000259" key="11">
    <source>
        <dbReference type="Pfam" id="PF24894"/>
    </source>
</evidence>
<dbReference type="EMBL" id="VUNL01000002">
    <property type="protein sequence ID" value="MSV24032.1"/>
    <property type="molecule type" value="Genomic_DNA"/>
</dbReference>
<keyword evidence="2 9" id="KW-0321">Glycogen metabolism</keyword>
<keyword evidence="3 9" id="KW-0808">Transferase</keyword>
<evidence type="ECO:0000256" key="8">
    <source>
        <dbReference type="ARBA" id="ARBA00023277"/>
    </source>
</evidence>
<dbReference type="CDD" id="cd02508">
    <property type="entry name" value="ADP_Glucose_PP"/>
    <property type="match status" value="1"/>
</dbReference>
<evidence type="ECO:0000259" key="10">
    <source>
        <dbReference type="Pfam" id="PF00483"/>
    </source>
</evidence>
<feature type="site" description="Could play a key role in the communication between the regulatory and the substrate sites" evidence="9">
    <location>
        <position position="99"/>
    </location>
</feature>
<keyword evidence="8 9" id="KW-0119">Carbohydrate metabolism</keyword>
<dbReference type="Gene3D" id="3.90.550.10">
    <property type="entry name" value="Spore Coat Polysaccharide Biosynthesis Protein SpsA, Chain A"/>
    <property type="match status" value="1"/>
</dbReference>
<reference evidence="12 13" key="1">
    <citation type="submission" date="2019-08" db="EMBL/GenBank/DDBJ databases">
        <title>In-depth cultivation of the pig gut microbiome towards novel bacterial diversity and tailored functional studies.</title>
        <authorList>
            <person name="Wylensek D."/>
            <person name="Hitch T.C.A."/>
            <person name="Clavel T."/>
        </authorList>
    </citation>
    <scope>NUCLEOTIDE SEQUENCE [LARGE SCALE GENOMIC DNA]</scope>
    <source>
        <strain evidence="13">WCA-380-WT-3B3</strain>
    </source>
</reference>
<name>A0A6I2UXS1_9FIRM</name>
<dbReference type="NCBIfam" id="TIGR02091">
    <property type="entry name" value="glgC"/>
    <property type="match status" value="1"/>
</dbReference>
<dbReference type="Proteomes" id="UP000430222">
    <property type="component" value="Unassembled WGS sequence"/>
</dbReference>
<dbReference type="Gene3D" id="2.160.10.10">
    <property type="entry name" value="Hexapeptide repeat proteins"/>
    <property type="match status" value="1"/>
</dbReference>
<organism evidence="12 13">
    <name type="scientific">Selenomonas montiformis</name>
    <dbReference type="NCBI Taxonomy" id="2652285"/>
    <lineage>
        <taxon>Bacteria</taxon>
        <taxon>Bacillati</taxon>
        <taxon>Bacillota</taxon>
        <taxon>Negativicutes</taxon>
        <taxon>Selenomonadales</taxon>
        <taxon>Selenomonadaceae</taxon>
        <taxon>Selenomonas</taxon>
    </lineage>
</organism>
<dbReference type="PROSITE" id="PS00808">
    <property type="entry name" value="ADP_GLC_PYROPHOSPH_1"/>
    <property type="match status" value="1"/>
</dbReference>
<dbReference type="AlphaFoldDB" id="A0A6I2UXS1"/>
<dbReference type="InterPro" id="IPR011831">
    <property type="entry name" value="ADP-Glc_PPase"/>
</dbReference>
<evidence type="ECO:0000256" key="7">
    <source>
        <dbReference type="ARBA" id="ARBA00023056"/>
    </source>
</evidence>
<dbReference type="GO" id="GO:0005524">
    <property type="term" value="F:ATP binding"/>
    <property type="evidence" value="ECO:0007669"/>
    <property type="project" value="UniProtKB-KW"/>
</dbReference>
<dbReference type="InterPro" id="IPR023049">
    <property type="entry name" value="GlgC_bac"/>
</dbReference>
<gene>
    <name evidence="9" type="primary">glgC</name>
    <name evidence="12" type="ORF">FYJ78_02285</name>
</gene>
<dbReference type="InterPro" id="IPR011004">
    <property type="entry name" value="Trimer_LpxA-like_sf"/>
</dbReference>
<dbReference type="GO" id="GO:0005978">
    <property type="term" value="P:glycogen biosynthetic process"/>
    <property type="evidence" value="ECO:0007669"/>
    <property type="project" value="UniProtKB-UniRule"/>
</dbReference>
<keyword evidence="7 9" id="KW-0320">Glycogen biosynthesis</keyword>
<feature type="binding site" evidence="9">
    <location>
        <begin position="180"/>
        <end position="181"/>
    </location>
    <ligand>
        <name>alpha-D-glucose 1-phosphate</name>
        <dbReference type="ChEBI" id="CHEBI:58601"/>
    </ligand>
</feature>
<dbReference type="NCBIfam" id="NF003670">
    <property type="entry name" value="PRK05293.1"/>
    <property type="match status" value="1"/>
</dbReference>
<dbReference type="EC" id="2.7.7.27" evidence="9"/>
<feature type="binding site" evidence="9">
    <location>
        <position position="165"/>
    </location>
    <ligand>
        <name>alpha-D-glucose 1-phosphate</name>
        <dbReference type="ChEBI" id="CHEBI:58601"/>
    </ligand>
</feature>
<dbReference type="Pfam" id="PF24894">
    <property type="entry name" value="Hexapep_GlmU"/>
    <property type="match status" value="1"/>
</dbReference>
<evidence type="ECO:0000256" key="3">
    <source>
        <dbReference type="ARBA" id="ARBA00022679"/>
    </source>
</evidence>
<dbReference type="InterPro" id="IPR005836">
    <property type="entry name" value="ADP_Glu_pyroP_CS"/>
</dbReference>
<evidence type="ECO:0000313" key="12">
    <source>
        <dbReference type="EMBL" id="MSV24032.1"/>
    </source>
</evidence>
<dbReference type="HAMAP" id="MF_00624">
    <property type="entry name" value="GlgC"/>
    <property type="match status" value="1"/>
</dbReference>
<comment type="subunit">
    <text evidence="9">Homotetramer.</text>
</comment>
<dbReference type="SUPFAM" id="SSF51161">
    <property type="entry name" value="Trimeric LpxA-like enzymes"/>
    <property type="match status" value="1"/>
</dbReference>
<dbReference type="CDD" id="cd04651">
    <property type="entry name" value="LbH_G1P_AT_C"/>
    <property type="match status" value="1"/>
</dbReference>
<dbReference type="Pfam" id="PF00483">
    <property type="entry name" value="NTP_transferase"/>
    <property type="match status" value="1"/>
</dbReference>
<feature type="domain" description="Nucleotidyl transferase" evidence="10">
    <location>
        <begin position="8"/>
        <end position="261"/>
    </location>
</feature>
<dbReference type="UniPathway" id="UPA00164"/>
<evidence type="ECO:0000313" key="13">
    <source>
        <dbReference type="Proteomes" id="UP000430222"/>
    </source>
</evidence>
<dbReference type="InterPro" id="IPR056818">
    <property type="entry name" value="GlmU/GlgC-like_hexapep"/>
</dbReference>